<reference evidence="1" key="2">
    <citation type="submission" date="2021-08" db="EMBL/GenBank/DDBJ databases">
        <authorList>
            <person name="Tani A."/>
            <person name="Ola A."/>
            <person name="Ogura Y."/>
            <person name="Katsura K."/>
            <person name="Hayashi T."/>
        </authorList>
    </citation>
    <scope>NUCLEOTIDE SEQUENCE</scope>
    <source>
        <strain evidence="1">DSM 17168</strain>
    </source>
</reference>
<name>A0ABQ4SAD5_9HYPH</name>
<gene>
    <name evidence="1" type="primary">czcA_2</name>
    <name evidence="1" type="ORF">GMJLKIPL_0659</name>
</gene>
<dbReference type="Gene3D" id="3.30.70.1320">
    <property type="entry name" value="Multidrug efflux transporter AcrB pore domain like"/>
    <property type="match status" value="1"/>
</dbReference>
<dbReference type="Gene3D" id="3.30.70.1430">
    <property type="entry name" value="Multidrug efflux transporter AcrB pore domain"/>
    <property type="match status" value="1"/>
</dbReference>
<dbReference type="PANTHER" id="PTHR32063:SF4">
    <property type="entry name" value="SLR6043 PROTEIN"/>
    <property type="match status" value="1"/>
</dbReference>
<proteinExistence type="predicted"/>
<dbReference type="InterPro" id="IPR001036">
    <property type="entry name" value="Acrflvin-R"/>
</dbReference>
<dbReference type="EMBL" id="BPQQ01000006">
    <property type="protein sequence ID" value="GJD98748.1"/>
    <property type="molecule type" value="Genomic_DNA"/>
</dbReference>
<dbReference type="Pfam" id="PF00873">
    <property type="entry name" value="ACR_tran"/>
    <property type="match status" value="1"/>
</dbReference>
<evidence type="ECO:0000313" key="1">
    <source>
        <dbReference type="EMBL" id="GJD98748.1"/>
    </source>
</evidence>
<dbReference type="InterPro" id="IPR027463">
    <property type="entry name" value="AcrB_DN_DC_subdom"/>
</dbReference>
<reference evidence="1" key="1">
    <citation type="journal article" date="2021" name="Front. Microbiol.">
        <title>Comprehensive Comparative Genomics and Phenotyping of Methylobacterium Species.</title>
        <authorList>
            <person name="Alessa O."/>
            <person name="Ogura Y."/>
            <person name="Fujitani Y."/>
            <person name="Takami H."/>
            <person name="Hayashi T."/>
            <person name="Sahin N."/>
            <person name="Tani A."/>
        </authorList>
    </citation>
    <scope>NUCLEOTIDE SEQUENCE</scope>
    <source>
        <strain evidence="1">DSM 17168</strain>
    </source>
</reference>
<dbReference type="Gene3D" id="1.20.1640.10">
    <property type="entry name" value="Multidrug efflux transporter AcrB transmembrane domain"/>
    <property type="match status" value="1"/>
</dbReference>
<dbReference type="PANTHER" id="PTHR32063">
    <property type="match status" value="1"/>
</dbReference>
<dbReference type="Gene3D" id="3.30.2090.10">
    <property type="entry name" value="Multidrug efflux transporter AcrB TolC docking domain, DN and DC subdomains"/>
    <property type="match status" value="1"/>
</dbReference>
<keyword evidence="2" id="KW-1185">Reference proteome</keyword>
<dbReference type="Proteomes" id="UP001055153">
    <property type="component" value="Unassembled WGS sequence"/>
</dbReference>
<protein>
    <submittedName>
        <fullName evidence="1">Cobalt-zinc-cadmium resistance protein CzcA</fullName>
    </submittedName>
</protein>
<sequence>MFTFLVSQSLKNRLLVLAVATVLVLYGAFTVTKLPVDVFPDLNRPTVTIMTEAEGYAPPEVEQLVTYPIETRMNGLPGVSRVRSVSGIGLSITYVEFDWGTDIYRNRQQVAERLSLVQDQLPRGVTPVMRPISSIMGQILLVAVTSETATPMQVREAADFVIRPRLLTIPGVAQVIPIGGEVRQFRVAPNPAAMRTLGVTNAQLETALAQFGTNAGGGFTDQYAREYLIRNIARTLVSDLIEVYPGTEEV</sequence>
<comment type="caution">
    <text evidence="1">The sequence shown here is derived from an EMBL/GenBank/DDBJ whole genome shotgun (WGS) entry which is preliminary data.</text>
</comment>
<dbReference type="SUPFAM" id="SSF82693">
    <property type="entry name" value="Multidrug efflux transporter AcrB pore domain, PN1, PN2, PC1 and PC2 subdomains"/>
    <property type="match status" value="2"/>
</dbReference>
<accession>A0ABQ4SAD5</accession>
<organism evidence="1 2">
    <name type="scientific">Methylobacterium isbiliense</name>
    <dbReference type="NCBI Taxonomy" id="315478"/>
    <lineage>
        <taxon>Bacteria</taxon>
        <taxon>Pseudomonadati</taxon>
        <taxon>Pseudomonadota</taxon>
        <taxon>Alphaproteobacteria</taxon>
        <taxon>Hyphomicrobiales</taxon>
        <taxon>Methylobacteriaceae</taxon>
        <taxon>Methylobacterium</taxon>
    </lineage>
</organism>
<evidence type="ECO:0000313" key="2">
    <source>
        <dbReference type="Proteomes" id="UP001055153"/>
    </source>
</evidence>